<feature type="binding site" evidence="15">
    <location>
        <begin position="295"/>
        <end position="301"/>
    </location>
    <ligand>
        <name>NADP(+)</name>
        <dbReference type="ChEBI" id="CHEBI:58349"/>
    </ligand>
</feature>
<dbReference type="PANTHER" id="PTHR38011">
    <property type="entry name" value="DIHYDROFOLATE REDUCTASE FAMILY PROTEIN (AFU_ORTHOLOGUE AFUA_8G06820)"/>
    <property type="match status" value="1"/>
</dbReference>
<feature type="binding site" evidence="15">
    <location>
        <position position="202"/>
    </location>
    <ligand>
        <name>NADP(+)</name>
        <dbReference type="ChEBI" id="CHEBI:58349"/>
    </ligand>
</feature>
<evidence type="ECO:0000256" key="5">
    <source>
        <dbReference type="ARBA" id="ARBA00007417"/>
    </source>
</evidence>
<comment type="pathway">
    <text evidence="2 13">Cofactor biosynthesis; riboflavin biosynthesis; 5-amino-6-(D-ribitylamino)uracil from GTP: step 2/4.</text>
</comment>
<proteinExistence type="inferred from homology"/>
<feature type="binding site" evidence="16">
    <location>
        <position position="77"/>
    </location>
    <ligand>
        <name>Zn(2+)</name>
        <dbReference type="ChEBI" id="CHEBI:29105"/>
        <note>catalytic</note>
    </ligand>
</feature>
<dbReference type="Gene3D" id="3.40.430.10">
    <property type="entry name" value="Dihydrofolate Reductase, subunit A"/>
    <property type="match status" value="1"/>
</dbReference>
<dbReference type="InterPro" id="IPR004794">
    <property type="entry name" value="Eubact_RibD"/>
</dbReference>
<evidence type="ECO:0000256" key="11">
    <source>
        <dbReference type="ARBA" id="ARBA00023002"/>
    </source>
</evidence>
<dbReference type="Gene3D" id="3.40.140.10">
    <property type="entry name" value="Cytidine Deaminase, domain 2"/>
    <property type="match status" value="1"/>
</dbReference>
<feature type="binding site" evidence="15">
    <location>
        <position position="172"/>
    </location>
    <ligand>
        <name>NADP(+)</name>
        <dbReference type="ChEBI" id="CHEBI:58349"/>
    </ligand>
</feature>
<feature type="binding site" evidence="15">
    <location>
        <position position="293"/>
    </location>
    <ligand>
        <name>substrate</name>
    </ligand>
</feature>
<feature type="binding site" evidence="15">
    <location>
        <position position="206"/>
    </location>
    <ligand>
        <name>substrate</name>
    </ligand>
</feature>
<evidence type="ECO:0000259" key="17">
    <source>
        <dbReference type="PROSITE" id="PS51747"/>
    </source>
</evidence>
<protein>
    <recommendedName>
        <fullName evidence="13">Riboflavin biosynthesis protein RibD</fullName>
    </recommendedName>
    <domain>
        <recommendedName>
            <fullName evidence="13">Diaminohydroxyphosphoribosylaminopyrimidine deaminase</fullName>
            <shortName evidence="13">DRAP deaminase</shortName>
            <ecNumber evidence="13">3.5.4.26</ecNumber>
        </recommendedName>
        <alternativeName>
            <fullName evidence="13">Riboflavin-specific deaminase</fullName>
        </alternativeName>
    </domain>
    <domain>
        <recommendedName>
            <fullName evidence="13">5-amino-6-(5-phosphoribosylamino)uracil reductase</fullName>
            <ecNumber evidence="13">1.1.1.193</ecNumber>
        </recommendedName>
        <alternativeName>
            <fullName evidence="13">HTP reductase</fullName>
        </alternativeName>
    </domain>
</protein>
<evidence type="ECO:0000256" key="10">
    <source>
        <dbReference type="ARBA" id="ARBA00022857"/>
    </source>
</evidence>
<dbReference type="EC" id="3.5.4.26" evidence="13"/>
<dbReference type="UniPathway" id="UPA00275">
    <property type="reaction ID" value="UER00401"/>
</dbReference>
<dbReference type="AlphaFoldDB" id="A0A7U7G8A6"/>
<evidence type="ECO:0000256" key="13">
    <source>
        <dbReference type="PIRNR" id="PIRNR006769"/>
    </source>
</evidence>
<dbReference type="CDD" id="cd01284">
    <property type="entry name" value="Riboflavin_deaminase-reductase"/>
    <property type="match status" value="1"/>
</dbReference>
<dbReference type="GO" id="GO:0008835">
    <property type="term" value="F:diaminohydroxyphosphoribosylaminopyrimidine deaminase activity"/>
    <property type="evidence" value="ECO:0007669"/>
    <property type="project" value="UniProtKB-EC"/>
</dbReference>
<dbReference type="InterPro" id="IPR024072">
    <property type="entry name" value="DHFR-like_dom_sf"/>
</dbReference>
<reference evidence="18 19" key="1">
    <citation type="journal article" date="2014" name="ISME J.">
        <title>Candidatus Competibacter-lineage genomes retrieved from metagenomes reveal functional metabolic diversity.</title>
        <authorList>
            <person name="McIlroy S.J."/>
            <person name="Albertsen M."/>
            <person name="Andresen E.K."/>
            <person name="Saunders A.M."/>
            <person name="Kristiansen R."/>
            <person name="Stokholm-Bjerregaard M."/>
            <person name="Nielsen K.L."/>
            <person name="Nielsen P.H."/>
        </authorList>
    </citation>
    <scope>NUCLEOTIDE SEQUENCE [LARGE SCALE GENOMIC DNA]</scope>
    <source>
        <strain evidence="18 19">Run_B_J11</strain>
    </source>
</reference>
<dbReference type="GO" id="GO:0008703">
    <property type="term" value="F:5-amino-6-(5-phosphoribosylamino)uracil reductase activity"/>
    <property type="evidence" value="ECO:0007669"/>
    <property type="project" value="UniProtKB-EC"/>
</dbReference>
<evidence type="ECO:0000256" key="15">
    <source>
        <dbReference type="PIRSR" id="PIRSR006769-2"/>
    </source>
</evidence>
<evidence type="ECO:0000313" key="19">
    <source>
        <dbReference type="Proteomes" id="UP000019184"/>
    </source>
</evidence>
<dbReference type="FunFam" id="3.40.140.10:FF:000025">
    <property type="entry name" value="Riboflavin biosynthesis protein RibD"/>
    <property type="match status" value="1"/>
</dbReference>
<dbReference type="PANTHER" id="PTHR38011:SF7">
    <property type="entry name" value="2,5-DIAMINO-6-RIBOSYLAMINO-4(3H)-PYRIMIDINONE 5'-PHOSPHATE REDUCTASE"/>
    <property type="match status" value="1"/>
</dbReference>
<comment type="cofactor">
    <cofactor evidence="13 16">
        <name>Zn(2+)</name>
        <dbReference type="ChEBI" id="CHEBI:29105"/>
    </cofactor>
    <text evidence="13 16">Binds 1 zinc ion.</text>
</comment>
<comment type="similarity">
    <text evidence="4 13">In the N-terminal section; belongs to the cytidine and deoxycytidylate deaminase family.</text>
</comment>
<feature type="domain" description="CMP/dCMP-type deaminase" evidence="17">
    <location>
        <begin position="3"/>
        <end position="125"/>
    </location>
</feature>
<dbReference type="NCBIfam" id="TIGR00326">
    <property type="entry name" value="eubact_ribD"/>
    <property type="match status" value="1"/>
</dbReference>
<dbReference type="GO" id="GO:0009231">
    <property type="term" value="P:riboflavin biosynthetic process"/>
    <property type="evidence" value="ECO:0007669"/>
    <property type="project" value="UniProtKB-UniPathway"/>
</dbReference>
<keyword evidence="10 13" id="KW-0521">NADP</keyword>
<evidence type="ECO:0000256" key="2">
    <source>
        <dbReference type="ARBA" id="ARBA00004882"/>
    </source>
</evidence>
<dbReference type="InterPro" id="IPR016192">
    <property type="entry name" value="APOBEC/CMP_deaminase_Zn-bd"/>
</dbReference>
<evidence type="ECO:0000256" key="3">
    <source>
        <dbReference type="ARBA" id="ARBA00004910"/>
    </source>
</evidence>
<dbReference type="SUPFAM" id="SSF53597">
    <property type="entry name" value="Dihydrofolate reductase-like"/>
    <property type="match status" value="1"/>
</dbReference>
<feature type="binding site" evidence="15">
    <location>
        <position position="186"/>
    </location>
    <ligand>
        <name>substrate</name>
    </ligand>
</feature>
<feature type="binding site" evidence="15">
    <location>
        <position position="198"/>
    </location>
    <ligand>
        <name>NADP(+)</name>
        <dbReference type="ChEBI" id="CHEBI:58349"/>
    </ligand>
</feature>
<dbReference type="Pfam" id="PF01872">
    <property type="entry name" value="RibD_C"/>
    <property type="match status" value="1"/>
</dbReference>
<dbReference type="InterPro" id="IPR002125">
    <property type="entry name" value="CMP_dCMP_dom"/>
</dbReference>
<feature type="binding site" evidence="16">
    <location>
        <position position="86"/>
    </location>
    <ligand>
        <name>Zn(2+)</name>
        <dbReference type="ChEBI" id="CHEBI:29105"/>
        <note>catalytic</note>
    </ligand>
</feature>
<gene>
    <name evidence="18" type="primary">ribD</name>
    <name evidence="18" type="ORF">BN874_120061</name>
</gene>
<organism evidence="18 19">
    <name type="scientific">Candidatus Contendobacter odensis Run_B_J11</name>
    <dbReference type="NCBI Taxonomy" id="1400861"/>
    <lineage>
        <taxon>Bacteria</taxon>
        <taxon>Pseudomonadati</taxon>
        <taxon>Pseudomonadota</taxon>
        <taxon>Gammaproteobacteria</taxon>
        <taxon>Candidatus Competibacteraceae</taxon>
        <taxon>Candidatus Contendibacter</taxon>
    </lineage>
</organism>
<dbReference type="PROSITE" id="PS51747">
    <property type="entry name" value="CYT_DCMP_DEAMINASES_2"/>
    <property type="match status" value="1"/>
</dbReference>
<dbReference type="InterPro" id="IPR011549">
    <property type="entry name" value="RibD_C"/>
</dbReference>
<keyword evidence="12" id="KW-0511">Multifunctional enzyme</keyword>
<comment type="pathway">
    <text evidence="3 13">Cofactor biosynthesis; riboflavin biosynthesis; 5-amino-6-(D-ribitylamino)uracil from GTP: step 3/4.</text>
</comment>
<dbReference type="Pfam" id="PF00383">
    <property type="entry name" value="dCMP_cyt_deam_1"/>
    <property type="match status" value="1"/>
</dbReference>
<dbReference type="EC" id="1.1.1.193" evidence="13"/>
<keyword evidence="6 13" id="KW-0686">Riboflavin biosynthesis</keyword>
<evidence type="ECO:0000256" key="7">
    <source>
        <dbReference type="ARBA" id="ARBA00022723"/>
    </source>
</evidence>
<keyword evidence="9 13" id="KW-0862">Zinc</keyword>
<feature type="binding site" evidence="15">
    <location>
        <position position="156"/>
    </location>
    <ligand>
        <name>NADP(+)</name>
        <dbReference type="ChEBI" id="CHEBI:58349"/>
    </ligand>
</feature>
<feature type="binding site" evidence="15">
    <location>
        <position position="209"/>
    </location>
    <ligand>
        <name>substrate</name>
    </ligand>
</feature>
<comment type="function">
    <text evidence="1 13">Converts 2,5-diamino-6-(ribosylamino)-4(3h)-pyrimidinone 5'-phosphate into 5-amino-6-(ribosylamino)-2,4(1h,3h)-pyrimidinedione 5'-phosphate.</text>
</comment>
<dbReference type="RefSeq" id="WP_230314298.1">
    <property type="nucleotide sequence ID" value="NZ_CBTK010000024.1"/>
</dbReference>
<comment type="catalytic activity">
    <reaction evidence="13">
        <text>2,5-diamino-6-hydroxy-4-(5-phosphoribosylamino)-pyrimidine + H2O + H(+) = 5-amino-6-(5-phospho-D-ribosylamino)uracil + NH4(+)</text>
        <dbReference type="Rhea" id="RHEA:21868"/>
        <dbReference type="ChEBI" id="CHEBI:15377"/>
        <dbReference type="ChEBI" id="CHEBI:15378"/>
        <dbReference type="ChEBI" id="CHEBI:28938"/>
        <dbReference type="ChEBI" id="CHEBI:58453"/>
        <dbReference type="ChEBI" id="CHEBI:58614"/>
        <dbReference type="EC" id="3.5.4.26"/>
    </reaction>
</comment>
<keyword evidence="8 13" id="KW-0378">Hydrolase</keyword>
<evidence type="ECO:0000256" key="14">
    <source>
        <dbReference type="PIRSR" id="PIRSR006769-1"/>
    </source>
</evidence>
<comment type="similarity">
    <text evidence="5 13">In the C-terminal section; belongs to the HTP reductase family.</text>
</comment>
<evidence type="ECO:0000256" key="9">
    <source>
        <dbReference type="ARBA" id="ARBA00022833"/>
    </source>
</evidence>
<dbReference type="InterPro" id="IPR016193">
    <property type="entry name" value="Cytidine_deaminase-like"/>
</dbReference>
<feature type="active site" description="Proton donor" evidence="14">
    <location>
        <position position="54"/>
    </location>
</feature>
<name>A0A7U7G8A6_9GAMM</name>
<dbReference type="InterPro" id="IPR002734">
    <property type="entry name" value="RibDG_C"/>
</dbReference>
<evidence type="ECO:0000256" key="1">
    <source>
        <dbReference type="ARBA" id="ARBA00002151"/>
    </source>
</evidence>
<dbReference type="Proteomes" id="UP000019184">
    <property type="component" value="Unassembled WGS sequence"/>
</dbReference>
<dbReference type="InterPro" id="IPR050765">
    <property type="entry name" value="Riboflavin_Biosynth_HTPR"/>
</dbReference>
<feature type="binding site" evidence="15">
    <location>
        <position position="170"/>
    </location>
    <ligand>
        <name>substrate</name>
    </ligand>
</feature>
<feature type="binding site" evidence="16">
    <location>
        <position position="52"/>
    </location>
    <ligand>
        <name>Zn(2+)</name>
        <dbReference type="ChEBI" id="CHEBI:29105"/>
        <note>catalytic</note>
    </ligand>
</feature>
<sequence>MSPADYRFMARALTLARRGLYSTDPNPRVGCVLVREGAIVGEGWHQRAGEPHAEVNALNAAGALAGGATVYVTLEPCCHHGRTPPCTDALLNAGISRLVAAMPDPNPQVAGRGLAILRDAGITVDCGLLEAEAQALNPGFIQRMTMNRPFVRVKLAMSLDGRTALASGESQWITGEAARQDVQRLRARSSAILSGIGTVLADDPALNVRLPAATRQPLRVILDSGLRTPPTAQILRLPGSVLIFTAVADSASQALLQAVGAEIIVVPRTGQGLDLRAVMAELARRECNEIHVESGPTLAGALLQAGLVDELVIYIAPLLLGDKARGLFQLPELARMNERTELEILDMRAVGKDWRVITRSVKI</sequence>
<dbReference type="SUPFAM" id="SSF53927">
    <property type="entry name" value="Cytidine deaminase-like"/>
    <property type="match status" value="1"/>
</dbReference>
<keyword evidence="11 13" id="KW-0560">Oxidoreductase</keyword>
<evidence type="ECO:0000256" key="8">
    <source>
        <dbReference type="ARBA" id="ARBA00022801"/>
    </source>
</evidence>
<comment type="caution">
    <text evidence="18">The sequence shown here is derived from an EMBL/GenBank/DDBJ whole genome shotgun (WGS) entry which is preliminary data.</text>
</comment>
<evidence type="ECO:0000256" key="16">
    <source>
        <dbReference type="PIRSR" id="PIRSR006769-3"/>
    </source>
</evidence>
<dbReference type="EMBL" id="CBTK010000024">
    <property type="protein sequence ID" value="CDH43410.1"/>
    <property type="molecule type" value="Genomic_DNA"/>
</dbReference>
<dbReference type="PIRSF" id="PIRSF006769">
    <property type="entry name" value="RibD"/>
    <property type="match status" value="1"/>
</dbReference>
<dbReference type="GO" id="GO:0050661">
    <property type="term" value="F:NADP binding"/>
    <property type="evidence" value="ECO:0007669"/>
    <property type="project" value="InterPro"/>
</dbReference>
<accession>A0A7U7G8A6</accession>
<keyword evidence="7 13" id="KW-0479">Metal-binding</keyword>
<dbReference type="PROSITE" id="PS00903">
    <property type="entry name" value="CYT_DCMP_DEAMINASES_1"/>
    <property type="match status" value="1"/>
</dbReference>
<evidence type="ECO:0000313" key="18">
    <source>
        <dbReference type="EMBL" id="CDH43410.1"/>
    </source>
</evidence>
<keyword evidence="19" id="KW-1185">Reference proteome</keyword>
<evidence type="ECO:0000256" key="12">
    <source>
        <dbReference type="ARBA" id="ARBA00023268"/>
    </source>
</evidence>
<comment type="catalytic activity">
    <reaction evidence="13">
        <text>5-amino-6-(5-phospho-D-ribitylamino)uracil + NADP(+) = 5-amino-6-(5-phospho-D-ribosylamino)uracil + NADPH + H(+)</text>
        <dbReference type="Rhea" id="RHEA:17845"/>
        <dbReference type="ChEBI" id="CHEBI:15378"/>
        <dbReference type="ChEBI" id="CHEBI:57783"/>
        <dbReference type="ChEBI" id="CHEBI:58349"/>
        <dbReference type="ChEBI" id="CHEBI:58421"/>
        <dbReference type="ChEBI" id="CHEBI:58453"/>
        <dbReference type="EC" id="1.1.1.193"/>
    </reaction>
</comment>
<dbReference type="GO" id="GO:0008270">
    <property type="term" value="F:zinc ion binding"/>
    <property type="evidence" value="ECO:0007669"/>
    <property type="project" value="InterPro"/>
</dbReference>
<feature type="binding site" evidence="15">
    <location>
        <position position="224"/>
    </location>
    <ligand>
        <name>NADP(+)</name>
        <dbReference type="ChEBI" id="CHEBI:58349"/>
    </ligand>
</feature>
<evidence type="ECO:0000256" key="6">
    <source>
        <dbReference type="ARBA" id="ARBA00022619"/>
    </source>
</evidence>
<evidence type="ECO:0000256" key="4">
    <source>
        <dbReference type="ARBA" id="ARBA00005259"/>
    </source>
</evidence>
<dbReference type="NCBIfam" id="TIGR00227">
    <property type="entry name" value="ribD_Cterm"/>
    <property type="match status" value="1"/>
</dbReference>